<dbReference type="PRINTS" id="PR01438">
    <property type="entry name" value="UNVRSLSTRESS"/>
</dbReference>
<dbReference type="EMBL" id="BEGY01000001">
    <property type="protein sequence ID" value="GAX72774.1"/>
    <property type="molecule type" value="Genomic_DNA"/>
</dbReference>
<dbReference type="CDD" id="cd00293">
    <property type="entry name" value="USP-like"/>
    <property type="match status" value="2"/>
</dbReference>
<dbReference type="Proteomes" id="UP000232323">
    <property type="component" value="Unassembled WGS sequence"/>
</dbReference>
<protein>
    <recommendedName>
        <fullName evidence="1">UspA domain-containing protein</fullName>
    </recommendedName>
</protein>
<dbReference type="InterPro" id="IPR006016">
    <property type="entry name" value="UspA"/>
</dbReference>
<dbReference type="PANTHER" id="PTHR31964:SF113">
    <property type="entry name" value="USPA DOMAIN-CONTAINING PROTEIN"/>
    <property type="match status" value="1"/>
</dbReference>
<feature type="domain" description="UspA" evidence="1">
    <location>
        <begin position="23"/>
        <end position="154"/>
    </location>
</feature>
<accession>A0A250WPK0</accession>
<dbReference type="PANTHER" id="PTHR31964">
    <property type="entry name" value="ADENINE NUCLEOTIDE ALPHA HYDROLASES-LIKE SUPERFAMILY PROTEIN"/>
    <property type="match status" value="1"/>
</dbReference>
<feature type="domain" description="UspA" evidence="1">
    <location>
        <begin position="165"/>
        <end position="288"/>
    </location>
</feature>
<comment type="caution">
    <text evidence="2">The sequence shown here is derived from an EMBL/GenBank/DDBJ whole genome shotgun (WGS) entry which is preliminary data.</text>
</comment>
<evidence type="ECO:0000313" key="3">
    <source>
        <dbReference type="Proteomes" id="UP000232323"/>
    </source>
</evidence>
<evidence type="ECO:0000259" key="1">
    <source>
        <dbReference type="Pfam" id="PF00582"/>
    </source>
</evidence>
<reference evidence="2 3" key="1">
    <citation type="submission" date="2017-08" db="EMBL/GenBank/DDBJ databases">
        <title>Acidophilic green algal genome provides insights into adaptation to an acidic environment.</title>
        <authorList>
            <person name="Hirooka S."/>
            <person name="Hirose Y."/>
            <person name="Kanesaki Y."/>
            <person name="Higuchi S."/>
            <person name="Fujiwara T."/>
            <person name="Onuma R."/>
            <person name="Era A."/>
            <person name="Ohbayashi R."/>
            <person name="Uzuka A."/>
            <person name="Nozaki H."/>
            <person name="Yoshikawa H."/>
            <person name="Miyagishima S.Y."/>
        </authorList>
    </citation>
    <scope>NUCLEOTIDE SEQUENCE [LARGE SCALE GENOMIC DNA]</scope>
    <source>
        <strain evidence="2 3">NIES-2499</strain>
    </source>
</reference>
<keyword evidence="3" id="KW-1185">Reference proteome</keyword>
<sequence length="317" mass="34607">MTGFIDLHDALSELKKRYVGGTHLAVAVDGSTISDKAAAVAARFVDTKRKDMLTVLHVSDKTKLDRLPKNLLPQNLKSHYKDMMETARIPMEWICREKEEGQSTCQTLTKIAAKQKVNLLVLGSFGRKGEKLEMLGTVSDYSLRESPASICIVRSTGAKFDKMAKILFCTDGSHAAALAFCTLIKCLKGPMDIVNVVIVSTGASDGVKERALMQHYHEFMVLHKVVGETLIKNIDTSKTAVHEGILEAASDMFADVLVLGISGYGQKKLGSVSERISANASCTTLIIKDSFEIASHRYGMSGSMSMARDILPSGRQY</sequence>
<dbReference type="OrthoDB" id="843225at2759"/>
<name>A0A250WPK0_9CHLO</name>
<organism evidence="2 3">
    <name type="scientific">Chlamydomonas eustigma</name>
    <dbReference type="NCBI Taxonomy" id="1157962"/>
    <lineage>
        <taxon>Eukaryota</taxon>
        <taxon>Viridiplantae</taxon>
        <taxon>Chlorophyta</taxon>
        <taxon>core chlorophytes</taxon>
        <taxon>Chlorophyceae</taxon>
        <taxon>CS clade</taxon>
        <taxon>Chlamydomonadales</taxon>
        <taxon>Chlamydomonadaceae</taxon>
        <taxon>Chlamydomonas</taxon>
    </lineage>
</organism>
<evidence type="ECO:0000313" key="2">
    <source>
        <dbReference type="EMBL" id="GAX72774.1"/>
    </source>
</evidence>
<dbReference type="Gene3D" id="3.40.50.12370">
    <property type="match status" value="2"/>
</dbReference>
<dbReference type="SUPFAM" id="SSF52402">
    <property type="entry name" value="Adenine nucleotide alpha hydrolases-like"/>
    <property type="match status" value="2"/>
</dbReference>
<dbReference type="AlphaFoldDB" id="A0A250WPK0"/>
<dbReference type="InterPro" id="IPR006015">
    <property type="entry name" value="Universal_stress_UspA"/>
</dbReference>
<gene>
    <name evidence="2" type="ORF">CEUSTIGMA_g230.t1</name>
</gene>
<dbReference type="Pfam" id="PF00582">
    <property type="entry name" value="Usp"/>
    <property type="match status" value="2"/>
</dbReference>
<proteinExistence type="predicted"/>